<dbReference type="KEGG" id="loa:LOAG_16941"/>
<name>A0A1S0UMH4_LOALO</name>
<dbReference type="AlphaFoldDB" id="A0A1S0UMH4"/>
<organism evidence="1">
    <name type="scientific">Loa loa</name>
    <name type="common">Eye worm</name>
    <name type="synonym">Filaria loa</name>
    <dbReference type="NCBI Taxonomy" id="7209"/>
    <lineage>
        <taxon>Eukaryota</taxon>
        <taxon>Metazoa</taxon>
        <taxon>Ecdysozoa</taxon>
        <taxon>Nematoda</taxon>
        <taxon>Chromadorea</taxon>
        <taxon>Rhabditida</taxon>
        <taxon>Spirurina</taxon>
        <taxon>Spiruromorpha</taxon>
        <taxon>Filarioidea</taxon>
        <taxon>Onchocercidae</taxon>
        <taxon>Loa</taxon>
    </lineage>
</organism>
<reference evidence="1" key="1">
    <citation type="submission" date="2012-04" db="EMBL/GenBank/DDBJ databases">
        <title>The Genome Sequence of Loa loa.</title>
        <authorList>
            <consortium name="The Broad Institute Genome Sequencing Platform"/>
            <consortium name="Broad Institute Genome Sequencing Center for Infectious Disease"/>
            <person name="Nutman T.B."/>
            <person name="Fink D.L."/>
            <person name="Russ C."/>
            <person name="Young S."/>
            <person name="Zeng Q."/>
            <person name="Gargeya S."/>
            <person name="Alvarado L."/>
            <person name="Berlin A."/>
            <person name="Chapman S.B."/>
            <person name="Chen Z."/>
            <person name="Freedman E."/>
            <person name="Gellesch M."/>
            <person name="Goldberg J."/>
            <person name="Griggs A."/>
            <person name="Gujja S."/>
            <person name="Heilman E.R."/>
            <person name="Heiman D."/>
            <person name="Howarth C."/>
            <person name="Mehta T."/>
            <person name="Neiman D."/>
            <person name="Pearson M."/>
            <person name="Roberts A."/>
            <person name="Saif S."/>
            <person name="Shea T."/>
            <person name="Shenoy N."/>
            <person name="Sisk P."/>
            <person name="Stolte C."/>
            <person name="Sykes S."/>
            <person name="White J."/>
            <person name="Yandava C."/>
            <person name="Haas B."/>
            <person name="Henn M.R."/>
            <person name="Nusbaum C."/>
            <person name="Birren B."/>
        </authorList>
    </citation>
    <scope>NUCLEOTIDE SEQUENCE [LARGE SCALE GENOMIC DNA]</scope>
</reference>
<protein>
    <submittedName>
        <fullName evidence="1">Uncharacterized protein</fullName>
    </submittedName>
</protein>
<evidence type="ECO:0000313" key="1">
    <source>
        <dbReference type="EMBL" id="EJD76014.1"/>
    </source>
</evidence>
<gene>
    <name evidence="1" type="ORF">LOAG_16941</name>
</gene>
<dbReference type="CTD" id="31251517"/>
<sequence>MKEMKLAFFDSGSQLFFIFDDLAYRSNLNGTEKEMELYPLGTNTPKLYFTAYI</sequence>
<dbReference type="InParanoid" id="A0A1S0UMH4"/>
<proteinExistence type="predicted"/>
<dbReference type="GeneID" id="31251517"/>
<dbReference type="RefSeq" id="XP_020306840.1">
    <property type="nucleotide sequence ID" value="XM_020449595.1"/>
</dbReference>
<dbReference type="EMBL" id="JH712095">
    <property type="protein sequence ID" value="EJD76014.1"/>
    <property type="molecule type" value="Genomic_DNA"/>
</dbReference>
<accession>A0A1S0UMH4</accession>